<reference evidence="2" key="1">
    <citation type="submission" date="2021-02" db="EMBL/GenBank/DDBJ databases">
        <authorList>
            <person name="Dougan E. K."/>
            <person name="Rhodes N."/>
            <person name="Thang M."/>
            <person name="Chan C."/>
        </authorList>
    </citation>
    <scope>NUCLEOTIDE SEQUENCE</scope>
</reference>
<dbReference type="AlphaFoldDB" id="A0A812LN50"/>
<dbReference type="SUPFAM" id="SSF48403">
    <property type="entry name" value="Ankyrin repeat"/>
    <property type="match status" value="1"/>
</dbReference>
<dbReference type="OrthoDB" id="5416972at2759"/>
<organism evidence="2 3">
    <name type="scientific">Symbiodinium necroappetens</name>
    <dbReference type="NCBI Taxonomy" id="1628268"/>
    <lineage>
        <taxon>Eukaryota</taxon>
        <taxon>Sar</taxon>
        <taxon>Alveolata</taxon>
        <taxon>Dinophyceae</taxon>
        <taxon>Suessiales</taxon>
        <taxon>Symbiodiniaceae</taxon>
        <taxon>Symbiodinium</taxon>
    </lineage>
</organism>
<dbReference type="Pfam" id="PF13857">
    <property type="entry name" value="Ank_5"/>
    <property type="match status" value="1"/>
</dbReference>
<dbReference type="InterPro" id="IPR002110">
    <property type="entry name" value="Ankyrin_rpt"/>
</dbReference>
<keyword evidence="1" id="KW-0040">ANK repeat</keyword>
<dbReference type="EMBL" id="CAJNJA010009176">
    <property type="protein sequence ID" value="CAE7243942.1"/>
    <property type="molecule type" value="Genomic_DNA"/>
</dbReference>
<evidence type="ECO:0000313" key="2">
    <source>
        <dbReference type="EMBL" id="CAE7243942.1"/>
    </source>
</evidence>
<feature type="repeat" description="ANK" evidence="1">
    <location>
        <begin position="104"/>
        <end position="136"/>
    </location>
</feature>
<evidence type="ECO:0000256" key="1">
    <source>
        <dbReference type="PROSITE-ProRule" id="PRU00023"/>
    </source>
</evidence>
<dbReference type="Proteomes" id="UP000601435">
    <property type="component" value="Unassembled WGS sequence"/>
</dbReference>
<dbReference type="PROSITE" id="PS50088">
    <property type="entry name" value="ANK_REPEAT"/>
    <property type="match status" value="1"/>
</dbReference>
<keyword evidence="3" id="KW-1185">Reference proteome</keyword>
<comment type="caution">
    <text evidence="2">The sequence shown here is derived from an EMBL/GenBank/DDBJ whole genome shotgun (WGS) entry which is preliminary data.</text>
</comment>
<dbReference type="InterPro" id="IPR036770">
    <property type="entry name" value="Ankyrin_rpt-contain_sf"/>
</dbReference>
<evidence type="ECO:0000313" key="3">
    <source>
        <dbReference type="Proteomes" id="UP000601435"/>
    </source>
</evidence>
<dbReference type="Gene3D" id="1.25.40.20">
    <property type="entry name" value="Ankyrin repeat-containing domain"/>
    <property type="match status" value="1"/>
</dbReference>
<protein>
    <submittedName>
        <fullName evidence="2">Uncharacterized protein</fullName>
    </submittedName>
</protein>
<gene>
    <name evidence="2" type="ORF">SNEC2469_LOCUS4623</name>
</gene>
<sequence length="179" mass="20382">MALCAHAGTAASLPGYVMFDEGQAIIPTPKLESRWRTKEYEKEPVGDEEVYIDWMAHLTRRERVQMKALHQISSWLRFYNFRGMDANEQQVSIPSGCFRFRRPECTCPIHVAAKLGHETVVKSLLMARADPKRKTSRGRTALEIARKADVNGSHRETVEALEIAERAVSLRRAIEIMSN</sequence>
<accession>A0A812LN50</accession>
<proteinExistence type="predicted"/>
<name>A0A812LN50_9DINO</name>